<dbReference type="Pfam" id="PF09243">
    <property type="entry name" value="Rsm22"/>
    <property type="match status" value="2"/>
</dbReference>
<dbReference type="GO" id="GO:0005763">
    <property type="term" value="C:mitochondrial small ribosomal subunit"/>
    <property type="evidence" value="ECO:0007669"/>
    <property type="project" value="TreeGrafter"/>
</dbReference>
<dbReference type="STRING" id="56484.A0A1Y2FGX6"/>
<evidence type="ECO:0000313" key="9">
    <source>
        <dbReference type="EMBL" id="ORY83190.1"/>
    </source>
</evidence>
<evidence type="ECO:0000256" key="4">
    <source>
        <dbReference type="ARBA" id="ARBA00023004"/>
    </source>
</evidence>
<dbReference type="OMA" id="IMRMTIP"/>
<dbReference type="Proteomes" id="UP000193685">
    <property type="component" value="Unassembled WGS sequence"/>
</dbReference>
<keyword evidence="6" id="KW-0496">Mitochondrion</keyword>
<dbReference type="Gene3D" id="3.40.50.150">
    <property type="entry name" value="Vaccinia Virus protein VP39"/>
    <property type="match status" value="1"/>
</dbReference>
<evidence type="ECO:0000256" key="2">
    <source>
        <dbReference type="ARBA" id="ARBA00022723"/>
    </source>
</evidence>
<evidence type="ECO:0000256" key="6">
    <source>
        <dbReference type="ARBA" id="ARBA00023128"/>
    </source>
</evidence>
<dbReference type="AlphaFoldDB" id="A0A1Y2FGX6"/>
<dbReference type="InterPro" id="IPR015324">
    <property type="entry name" value="Ribosomal_Rsm22-like"/>
</dbReference>
<evidence type="ECO:0000256" key="8">
    <source>
        <dbReference type="SAM" id="MobiDB-lite"/>
    </source>
</evidence>
<dbReference type="InterPro" id="IPR029063">
    <property type="entry name" value="SAM-dependent_MTases_sf"/>
</dbReference>
<name>A0A1Y2FGX6_PROLT</name>
<dbReference type="PANTHER" id="PTHR13184:SF5">
    <property type="entry name" value="METHYLTRANSFERASE-LIKE PROTEIN 17, MITOCHONDRIAL"/>
    <property type="match status" value="1"/>
</dbReference>
<comment type="subcellular location">
    <subcellularLocation>
        <location evidence="1">Mitochondrion</location>
    </subcellularLocation>
</comment>
<gene>
    <name evidence="9" type="ORF">BCR37DRAFT_392534</name>
</gene>
<proteinExistence type="predicted"/>
<keyword evidence="5" id="KW-0411">Iron-sulfur</keyword>
<sequence length="531" mass="59169">MDQIFNPSLLSVNATDSIASEDEWQSALDHAAGVREKEEAEPETSGSDDAALFAANRIGQVVMPSSITDRVGKILGEVHGPAIRQTAMRFYLATTTKASQPGSVVSDFGGGSTMKRSFIPMPSGKDFTSLEADAFLAGFMPQIYATSYTVLKELRKRLGEAWYPGRVLDAGVGPGIGALAFHQVYTAENPLVTDESVPRDTRLHVVVANQGMRDRADTIWKGQTDAKVELFWKMPGTRQKQYDLVLAPHTLLDAKGPNSQRDAIVKELWARVAHGGVLLLLERGTPLGFEAVARAREILLRKSNKIAASTAEAADDLRAAGIEADESSLNNTTDEACHVIAPCPHDGVCPLWMFGHQPKRQQWCHFSQRLQRPEYLQRTKHAKTNTEDCTYSYVMLRKGLTRPEQPIVKSRSLNDDLVSPVEEELRHESIVSSSYHWPRIILPPLKKHKHILLDVCSSGLSSEDAMSAESKLERMTIPKSQGTEQYRFARRSHWGDLLPFRGKTVVERPVVDRQGKRKKYSRRQHLVQDVE</sequence>
<dbReference type="OrthoDB" id="421327at2759"/>
<dbReference type="RefSeq" id="XP_040725771.1">
    <property type="nucleotide sequence ID" value="XM_040871170.1"/>
</dbReference>
<keyword evidence="4" id="KW-0408">Iron</keyword>
<evidence type="ECO:0000256" key="3">
    <source>
        <dbReference type="ARBA" id="ARBA00022946"/>
    </source>
</evidence>
<reference evidence="9 10" key="1">
    <citation type="submission" date="2016-07" db="EMBL/GenBank/DDBJ databases">
        <title>Pervasive Adenine N6-methylation of Active Genes in Fungi.</title>
        <authorList>
            <consortium name="DOE Joint Genome Institute"/>
            <person name="Mondo S.J."/>
            <person name="Dannebaum R.O."/>
            <person name="Kuo R.C."/>
            <person name="Labutti K."/>
            <person name="Haridas S."/>
            <person name="Kuo A."/>
            <person name="Salamov A."/>
            <person name="Ahrendt S.R."/>
            <person name="Lipzen A."/>
            <person name="Sullivan W."/>
            <person name="Andreopoulos W.B."/>
            <person name="Clum A."/>
            <person name="Lindquist E."/>
            <person name="Daum C."/>
            <person name="Ramamoorthy G.K."/>
            <person name="Gryganskyi A."/>
            <person name="Culley D."/>
            <person name="Magnuson J.K."/>
            <person name="James T.Y."/>
            <person name="O'Malley M.A."/>
            <person name="Stajich J.E."/>
            <person name="Spatafora J.W."/>
            <person name="Visel A."/>
            <person name="Grigoriev I.V."/>
        </authorList>
    </citation>
    <scope>NUCLEOTIDE SEQUENCE [LARGE SCALE GENOMIC DNA]</scope>
    <source>
        <strain evidence="9 10">12-1054</strain>
    </source>
</reference>
<comment type="function">
    <text evidence="7">Mitochondrial ribosome (mitoribosome) assembly factor. Binds at the interface of the head and body domains of the mitochondrial small ribosomal subunit (mt-SSU), occluding the mRNA channel and preventing compaction of the head domain towards the body. Probable inactive methyltransferase: retains the characteristic folding and ability to bind S-adenosyl-L-methionine, but it probably lost its methyltransferase activity.</text>
</comment>
<keyword evidence="2" id="KW-0479">Metal-binding</keyword>
<dbReference type="GO" id="GO:0006412">
    <property type="term" value="P:translation"/>
    <property type="evidence" value="ECO:0007669"/>
    <property type="project" value="InterPro"/>
</dbReference>
<protein>
    <submittedName>
        <fullName evidence="9">Mitochondrial small ribosomal subunit Rsm22-domain-containing protein</fullName>
    </submittedName>
</protein>
<dbReference type="SUPFAM" id="SSF53335">
    <property type="entry name" value="S-adenosyl-L-methionine-dependent methyltransferases"/>
    <property type="match status" value="1"/>
</dbReference>
<feature type="region of interest" description="Disordered" evidence="8">
    <location>
        <begin position="28"/>
        <end position="48"/>
    </location>
</feature>
<dbReference type="EMBL" id="MCFI01000008">
    <property type="protein sequence ID" value="ORY83190.1"/>
    <property type="molecule type" value="Genomic_DNA"/>
</dbReference>
<evidence type="ECO:0000256" key="1">
    <source>
        <dbReference type="ARBA" id="ARBA00004173"/>
    </source>
</evidence>
<keyword evidence="10" id="KW-1185">Reference proteome</keyword>
<dbReference type="GO" id="GO:0051536">
    <property type="term" value="F:iron-sulfur cluster binding"/>
    <property type="evidence" value="ECO:0007669"/>
    <property type="project" value="UniProtKB-KW"/>
</dbReference>
<dbReference type="GO" id="GO:0003735">
    <property type="term" value="F:structural constituent of ribosome"/>
    <property type="evidence" value="ECO:0007669"/>
    <property type="project" value="TreeGrafter"/>
</dbReference>
<dbReference type="InterPro" id="IPR052571">
    <property type="entry name" value="Mt_RNA_Methyltransferase"/>
</dbReference>
<keyword evidence="3" id="KW-0809">Transit peptide</keyword>
<feature type="compositionally biased region" description="Basic residues" evidence="8">
    <location>
        <begin position="515"/>
        <end position="525"/>
    </location>
</feature>
<evidence type="ECO:0000313" key="10">
    <source>
        <dbReference type="Proteomes" id="UP000193685"/>
    </source>
</evidence>
<dbReference type="GO" id="GO:0008168">
    <property type="term" value="F:methyltransferase activity"/>
    <property type="evidence" value="ECO:0007669"/>
    <property type="project" value="InterPro"/>
</dbReference>
<dbReference type="GO" id="GO:0046872">
    <property type="term" value="F:metal ion binding"/>
    <property type="evidence" value="ECO:0007669"/>
    <property type="project" value="UniProtKB-KW"/>
</dbReference>
<evidence type="ECO:0000256" key="7">
    <source>
        <dbReference type="ARBA" id="ARBA00045681"/>
    </source>
</evidence>
<comment type="caution">
    <text evidence="9">The sequence shown here is derived from an EMBL/GenBank/DDBJ whole genome shotgun (WGS) entry which is preliminary data.</text>
</comment>
<feature type="region of interest" description="Disordered" evidence="8">
    <location>
        <begin position="511"/>
        <end position="531"/>
    </location>
</feature>
<evidence type="ECO:0000256" key="5">
    <source>
        <dbReference type="ARBA" id="ARBA00023014"/>
    </source>
</evidence>
<organism evidence="9 10">
    <name type="scientific">Protomyces lactucae-debilis</name>
    <dbReference type="NCBI Taxonomy" id="2754530"/>
    <lineage>
        <taxon>Eukaryota</taxon>
        <taxon>Fungi</taxon>
        <taxon>Dikarya</taxon>
        <taxon>Ascomycota</taxon>
        <taxon>Taphrinomycotina</taxon>
        <taxon>Taphrinomycetes</taxon>
        <taxon>Taphrinales</taxon>
        <taxon>Protomycetaceae</taxon>
        <taxon>Protomyces</taxon>
    </lineage>
</organism>
<accession>A0A1Y2FGX6</accession>
<dbReference type="PANTHER" id="PTHR13184">
    <property type="entry name" value="37S RIBOSOMAL PROTEIN S22"/>
    <property type="match status" value="1"/>
</dbReference>
<dbReference type="GeneID" id="63787769"/>